<evidence type="ECO:0000256" key="1">
    <source>
        <dbReference type="SAM" id="MobiDB-lite"/>
    </source>
</evidence>
<gene>
    <name evidence="2" type="ORF">GGP45_003507</name>
</gene>
<feature type="non-terminal residue" evidence="2">
    <location>
        <position position="317"/>
    </location>
</feature>
<evidence type="ECO:0000313" key="3">
    <source>
        <dbReference type="Proteomes" id="UP001155144"/>
    </source>
</evidence>
<dbReference type="AlphaFoldDB" id="A0A9X2V8Z0"/>
<proteinExistence type="predicted"/>
<sequence>MDTVSHGGNLFGSATKSKSVENEAATSTSEAAATGTSTPESTSSSPAGVECRPSPRAVEECDSPICTGKERVTDPVTGEVKGERKVMKACGTNQCEACRERRRRQLVAHYTEQFWSAKRLRFVTLTLDKRQLRRGGVTTEQEVKAYLKRIWGLLLDRLRSRCGSVRYYRVLDRDDSNGWHIHAVLSANVPEQVLRWQWFEAGGGCVMDCRRLNTPSQVAQQEDREQAEESLARAVGYIVHKSQHVIGARAHPSEGDGYSSPSAKERRRKWAEENASSSSGRDGGRNRPGERSSGEDGSPEDSSGAGSLDSNRETQDT</sequence>
<dbReference type="Proteomes" id="UP001155144">
    <property type="component" value="Unassembled WGS sequence"/>
</dbReference>
<feature type="compositionally biased region" description="Basic and acidic residues" evidence="1">
    <location>
        <begin position="282"/>
        <end position="294"/>
    </location>
</feature>
<name>A0A9X2V8Z0_9BACT</name>
<feature type="region of interest" description="Disordered" evidence="1">
    <location>
        <begin position="1"/>
        <end position="60"/>
    </location>
</feature>
<organism evidence="2 3">
    <name type="scientific">Salinibacter ruber</name>
    <dbReference type="NCBI Taxonomy" id="146919"/>
    <lineage>
        <taxon>Bacteria</taxon>
        <taxon>Pseudomonadati</taxon>
        <taxon>Rhodothermota</taxon>
        <taxon>Rhodothermia</taxon>
        <taxon>Rhodothermales</taxon>
        <taxon>Salinibacteraceae</taxon>
        <taxon>Salinibacter</taxon>
    </lineage>
</organism>
<protein>
    <submittedName>
        <fullName evidence="2">Uncharacterized protein</fullName>
    </submittedName>
</protein>
<dbReference type="EMBL" id="JANUBL010000023">
    <property type="protein sequence ID" value="MCS4123136.1"/>
    <property type="molecule type" value="Genomic_DNA"/>
</dbReference>
<accession>A0A9X2V8Z0</accession>
<comment type="caution">
    <text evidence="2">The sequence shown here is derived from an EMBL/GenBank/DDBJ whole genome shotgun (WGS) entry which is preliminary data.</text>
</comment>
<dbReference type="RefSeq" id="WP_259040654.1">
    <property type="nucleotide sequence ID" value="NZ_JANUBL010000023.1"/>
</dbReference>
<feature type="compositionally biased region" description="Low complexity" evidence="1">
    <location>
        <begin position="24"/>
        <end position="48"/>
    </location>
</feature>
<reference evidence="2" key="1">
    <citation type="submission" date="2022-08" db="EMBL/GenBank/DDBJ databases">
        <title>Genomic Encyclopedia of Type Strains, Phase V (KMG-V): Genome sequencing to study the core and pangenomes of soil and plant-associated prokaryotes.</title>
        <authorList>
            <person name="Whitman W."/>
        </authorList>
    </citation>
    <scope>NUCLEOTIDE SEQUENCE</scope>
    <source>
        <strain evidence="2">SP3026</strain>
    </source>
</reference>
<evidence type="ECO:0000313" key="2">
    <source>
        <dbReference type="EMBL" id="MCS4123136.1"/>
    </source>
</evidence>
<feature type="region of interest" description="Disordered" evidence="1">
    <location>
        <begin position="246"/>
        <end position="317"/>
    </location>
</feature>